<feature type="region of interest" description="Disordered" evidence="1">
    <location>
        <begin position="1523"/>
        <end position="1603"/>
    </location>
</feature>
<feature type="compositionally biased region" description="Gly residues" evidence="1">
    <location>
        <begin position="297"/>
        <end position="338"/>
    </location>
</feature>
<dbReference type="GO" id="GO:0050135">
    <property type="term" value="F:NADP+ nucleosidase activity"/>
    <property type="evidence" value="ECO:0007669"/>
    <property type="project" value="InterPro"/>
</dbReference>
<feature type="compositionally biased region" description="Low complexity" evidence="1">
    <location>
        <begin position="516"/>
        <end position="530"/>
    </location>
</feature>
<feature type="compositionally biased region" description="Gly residues" evidence="1">
    <location>
        <begin position="408"/>
        <end position="419"/>
    </location>
</feature>
<feature type="compositionally biased region" description="Low complexity" evidence="1">
    <location>
        <begin position="366"/>
        <end position="375"/>
    </location>
</feature>
<dbReference type="Pfam" id="PF14021">
    <property type="entry name" value="TNT"/>
    <property type="match status" value="1"/>
</dbReference>
<keyword evidence="2" id="KW-0812">Transmembrane</keyword>
<feature type="domain" description="TNT" evidence="3">
    <location>
        <begin position="1203"/>
        <end position="1305"/>
    </location>
</feature>
<dbReference type="Proteomes" id="UP000239494">
    <property type="component" value="Unassembled WGS sequence"/>
</dbReference>
<proteinExistence type="predicted"/>
<feature type="compositionally biased region" description="Low complexity" evidence="1">
    <location>
        <begin position="585"/>
        <end position="606"/>
    </location>
</feature>
<keyword evidence="2" id="KW-1133">Transmembrane helix</keyword>
<feature type="compositionally biased region" description="Polar residues" evidence="1">
    <location>
        <begin position="1587"/>
        <end position="1603"/>
    </location>
</feature>
<evidence type="ECO:0000313" key="5">
    <source>
        <dbReference type="EMBL" id="PRY43688.1"/>
    </source>
</evidence>
<organism evidence="5 6">
    <name type="scientific">Umezawaea tangerina</name>
    <dbReference type="NCBI Taxonomy" id="84725"/>
    <lineage>
        <taxon>Bacteria</taxon>
        <taxon>Bacillati</taxon>
        <taxon>Actinomycetota</taxon>
        <taxon>Actinomycetes</taxon>
        <taxon>Pseudonocardiales</taxon>
        <taxon>Pseudonocardiaceae</taxon>
        <taxon>Umezawaea</taxon>
    </lineage>
</organism>
<dbReference type="InterPro" id="IPR025331">
    <property type="entry name" value="TNT"/>
</dbReference>
<feature type="region of interest" description="Disordered" evidence="1">
    <location>
        <begin position="278"/>
        <end position="1146"/>
    </location>
</feature>
<protein>
    <submittedName>
        <fullName evidence="5">Uncharacterized protein DUF4237</fullName>
    </submittedName>
</protein>
<feature type="compositionally biased region" description="Basic and acidic residues" evidence="1">
    <location>
        <begin position="1577"/>
        <end position="1586"/>
    </location>
</feature>
<sequence>MGIEIPSEVTWLFPIVVGQSWPEGDETALRRMADAYRAAAEGVQGVIDQGNGAASTVVGSQVGASAEAFKEYWKKFSDGDESYLPKLKKICEQLAESCDGTALEVEYTKLSIIASLIALAIEIAALIAAAFATFGTASAGIPIAQQATRLIVQFTFRQLIIAILKEVAISVGIDAAIQGIQMLSGERKDWDWGKTGQAAVSGAVSGLVGGLSGGVKFTGGGMAGQVAVGATRGAVEGAVSSVGTSVAMGQDISAKDVLLGATSGAVSGGIGGAKEGFTVEAPHVTPGGPGGGPPDLGPNNGGGPPDLGPNGNGAGPGTGPGSAPGSGPGAGPGSGPGSGPAPTSPSVSPSTGGSPDAPTPTRPHTDTTNAAAVAAPPAPTPHVPSTSGASPDRAPAGGPAPTMAPTGFSGGSAPSGGGSPSSSAGGSTPSTVTSRLGAPTAPAGGSSSAPSGGSHSTSGSSPAHSTSGSSTSGGSSPSATGGPTPGTHSTPGGSTPGSTPGGSTPGGSAPGGTNGSGSHSAPSGSTPAGSAPGGSVPGGAHSAPGGSTPGGSAPAGSHSAPAGSAPAGAHSQTPGGAPVSGGPAGAHAPGGSPVAGGVPAGAHAGSTPGGSAPGGSSAPGAHAAGSTPGGPAATPGGFGSTPGGAHSTPGSTPGGSGGSHSTPGSTPGGAHSSAGGPSTTPGGFSSPGSTPGGSHSTPGSTPGGTHSTPGSTPGGSGSPGSTPGGTHSTPGSTPGGAHSTPGSTPGGTHSTPGGPASESHAPAASHLVGGAPTPSFAPAPGGSAPSGVHAAPTGGPAAGHPAEHAPSQSPSGQPAGQPAGGFMPPPAGGAPQGGAPQAGGPAGGRGPAMSGGLFEPTPAQSTTRPAHSADTVGASSATSAPPAFHDAVPTHTTPEPRATPSAQPGGFGPQQPGFGPQPGGAAPQHAAPQQAGPASPAHTRPDQAPMARNTPSDAPARPSETSPGRTPEPRPSGIPDARTPGSPDGRTPGSPDSRTPGSPDGRTPGSPDGRTPGSPDGRTPGSPDGRTPGTPDGRTPGAPDARTPSHEAPQPRADAAPQHPTPDATPPHTPNPDGSSPVSSHQWPQEMPPASRGADPDPTPAGPTADPAVDPHKNGWGNPAGVVPGFSEDGPYIPVHESTGPGDREVGTYDQRVASIVEPTYQPYGPHGSFDEFMRHHTTDGTVNGPVDWPPNQGAVGARVVVELPAGTVLDRFGSPQGDFLSPLRPDGQPYGYGERAILPDSMGKGYHVYVLDKPMMVELATVAPAFDQPGGARQLQPVFDPSLADASGRVNLDSLRDNGVLHEVPAPPPDGRVLPPDFGTHAADGTVLKPGTATVADAQSGAFADHTPAHDPTTSTDPTATHDPTATDPAAPHDPTTDPTTGSDPTATHDTTPPVAGGPVPLGDVSPRVDQAIRGSQPTPAGVALHSDPRLQELSSRIPASGDHAVLDVHTAGDGVRIGDTHYTRAELVELINNHPDLAGRPIMFVGCDAGAGGENSLAAHVARETGQQVIAPDSLAWSDGNGNVYSSAPDASGHPRIPPDGGWHAFEPDGTSTPVGENGLPPGHTPTGDLADTIDSAHRGDTDRSTQPQVQTPWTEPTTSYEQTVRMREGQSLFDGRELPLDTSIRVLDENGQLRSTVHVDAEGAVSVDAIAPNTRDGVNPEIAHPHPDANYRVQVGNHNDVFVAGEDGTPLQQTDRVRIGGQTVEVDRPVTITEPPAPANGERTIGRGDPLAPRPGEAFTARTDLPPNTRFDVTDTEGNHRGTVQTDGNGRPQWVATPERLGDAPNPELVSPVPGANYNVDRGPLFQEFSTDAQGRPEPGVTYERPVAQHQVEVTDLPQNRPLTEHDGQPLASDTEYVVMDGDRVRGRVFVDDTGLNHVETESGQRGRTNSELARAPEGADITTDGYYGTDAAKTPDWPAPANGEVRLTQTTVVDAEGNKVKVVRVEGDTSGWTPEQRAAVERPFAQNDPFVTRDLPPGTRFVLTDERGPYSTFQSGDDGAVSHVHTPLPFSAELNNPRPVTVYDVDSGRWKFLTDDRANTIATTGVPEYGGGTELRRDTQAQTDAGALAGKLPDNRNIADGGHHQGKESGGPGELANVSSQQRDQNMGGRERPAFVREETWYQMERDRAELVANSGGTIELVDTFALREPGQDHPHTYQTRWRETLPDGRFKIHVRSYPNDHNAALWPSDF</sequence>
<dbReference type="InterPro" id="IPR057746">
    <property type="entry name" value="CpnT-like_N"/>
</dbReference>
<accession>A0A2T0TDI6</accession>
<feature type="compositionally biased region" description="Gly residues" evidence="1">
    <location>
        <begin position="830"/>
        <end position="846"/>
    </location>
</feature>
<feature type="compositionally biased region" description="Low complexity" evidence="1">
    <location>
        <begin position="1351"/>
        <end position="1389"/>
    </location>
</feature>
<feature type="compositionally biased region" description="Low complexity" evidence="1">
    <location>
        <begin position="394"/>
        <end position="407"/>
    </location>
</feature>
<feature type="domain" description="Outer membrane channel protein CpnT-like N-terminal" evidence="4">
    <location>
        <begin position="5"/>
        <end position="150"/>
    </location>
</feature>
<dbReference type="RefSeq" id="WP_170155814.1">
    <property type="nucleotide sequence ID" value="NZ_PVTF01000003.1"/>
</dbReference>
<keyword evidence="6" id="KW-1185">Reference proteome</keyword>
<feature type="compositionally biased region" description="Gly residues" evidence="1">
    <location>
        <begin position="499"/>
        <end position="515"/>
    </location>
</feature>
<feature type="compositionally biased region" description="Low complexity" evidence="1">
    <location>
        <begin position="659"/>
        <end position="711"/>
    </location>
</feature>
<comment type="caution">
    <text evidence="5">The sequence shown here is derived from an EMBL/GenBank/DDBJ whole genome shotgun (WGS) entry which is preliminary data.</text>
</comment>
<evidence type="ECO:0000259" key="4">
    <source>
        <dbReference type="Pfam" id="PF25547"/>
    </source>
</evidence>
<feature type="compositionally biased region" description="Low complexity" evidence="1">
    <location>
        <begin position="340"/>
        <end position="355"/>
    </location>
</feature>
<evidence type="ECO:0000256" key="1">
    <source>
        <dbReference type="SAM" id="MobiDB-lite"/>
    </source>
</evidence>
<feature type="compositionally biased region" description="Low complexity" evidence="1">
    <location>
        <begin position="719"/>
        <end position="822"/>
    </location>
</feature>
<feature type="compositionally biased region" description="Low complexity" evidence="1">
    <location>
        <begin position="900"/>
        <end position="938"/>
    </location>
</feature>
<feature type="compositionally biased region" description="Pro residues" evidence="1">
    <location>
        <begin position="1059"/>
        <end position="1070"/>
    </location>
</feature>
<feature type="region of interest" description="Disordered" evidence="1">
    <location>
        <begin position="1344"/>
        <end position="1426"/>
    </location>
</feature>
<feature type="compositionally biased region" description="Polar residues" evidence="1">
    <location>
        <begin position="1074"/>
        <end position="1083"/>
    </location>
</feature>
<evidence type="ECO:0000259" key="3">
    <source>
        <dbReference type="Pfam" id="PF14021"/>
    </source>
</evidence>
<feature type="region of interest" description="Disordered" evidence="1">
    <location>
        <begin position="2072"/>
        <end position="2116"/>
    </location>
</feature>
<reference evidence="5 6" key="1">
    <citation type="submission" date="2018-03" db="EMBL/GenBank/DDBJ databases">
        <title>Genomic Encyclopedia of Archaeal and Bacterial Type Strains, Phase II (KMG-II): from individual species to whole genera.</title>
        <authorList>
            <person name="Goeker M."/>
        </authorList>
    </citation>
    <scope>NUCLEOTIDE SEQUENCE [LARGE SCALE GENOMIC DNA]</scope>
    <source>
        <strain evidence="5 6">DSM 44720</strain>
    </source>
</reference>
<dbReference type="Pfam" id="PF25547">
    <property type="entry name" value="WXG100_2"/>
    <property type="match status" value="1"/>
</dbReference>
<evidence type="ECO:0000256" key="2">
    <source>
        <dbReference type="SAM" id="Phobius"/>
    </source>
</evidence>
<name>A0A2T0TDI6_9PSEU</name>
<feature type="transmembrane region" description="Helical" evidence="2">
    <location>
        <begin position="112"/>
        <end position="134"/>
    </location>
</feature>
<feature type="compositionally biased region" description="Low complexity" evidence="1">
    <location>
        <begin position="538"/>
        <end position="577"/>
    </location>
</feature>
<feature type="region of interest" description="Disordered" evidence="1">
    <location>
        <begin position="1714"/>
        <end position="1776"/>
    </location>
</feature>
<gene>
    <name evidence="5" type="ORF">CLV43_103435</name>
</gene>
<feature type="compositionally biased region" description="Low complexity" evidence="1">
    <location>
        <begin position="614"/>
        <end position="635"/>
    </location>
</feature>
<evidence type="ECO:0000313" key="6">
    <source>
        <dbReference type="Proteomes" id="UP000239494"/>
    </source>
</evidence>
<keyword evidence="2" id="KW-0472">Membrane</keyword>
<dbReference type="EMBL" id="PVTF01000003">
    <property type="protein sequence ID" value="PRY43688.1"/>
    <property type="molecule type" value="Genomic_DNA"/>
</dbReference>
<feature type="compositionally biased region" description="Low complexity" evidence="1">
    <location>
        <begin position="420"/>
        <end position="498"/>
    </location>
</feature>